<dbReference type="AlphaFoldDB" id="A0A7R8CH78"/>
<dbReference type="CDD" id="cd23163">
    <property type="entry name" value="Prefoldin_2"/>
    <property type="match status" value="1"/>
</dbReference>
<dbReference type="SUPFAM" id="SSF46579">
    <property type="entry name" value="Prefoldin"/>
    <property type="match status" value="1"/>
</dbReference>
<dbReference type="Pfam" id="PF01920">
    <property type="entry name" value="Prefoldin_2"/>
    <property type="match status" value="1"/>
</dbReference>
<proteinExistence type="inferred from homology"/>
<comment type="function">
    <text evidence="4">Binds specifically to cytosolic chaperonin (c-CPN) and transfers target proteins to it. Binds to nascent polypeptide chain and promotes folding in an environment in which there are many competing pathways for nonnative proteins.</text>
</comment>
<dbReference type="OrthoDB" id="29646at2759"/>
<reference evidence="6" key="1">
    <citation type="submission" date="2021-02" db="EMBL/GenBank/DDBJ databases">
        <authorList>
            <person name="Bekaert M."/>
        </authorList>
    </citation>
    <scope>NUCLEOTIDE SEQUENCE</scope>
    <source>
        <strain evidence="6">IoA-00</strain>
    </source>
</reference>
<evidence type="ECO:0000256" key="1">
    <source>
        <dbReference type="ARBA" id="ARBA00008045"/>
    </source>
</evidence>
<protein>
    <submittedName>
        <fullName evidence="6">PFDN2</fullName>
    </submittedName>
</protein>
<evidence type="ECO:0000313" key="6">
    <source>
        <dbReference type="EMBL" id="CAF2765104.1"/>
    </source>
</evidence>
<comment type="subunit">
    <text evidence="2">Heterohexamer of two PFD-alpha type and four PFD-beta type subunits.</text>
</comment>
<feature type="compositionally biased region" description="Pro residues" evidence="5">
    <location>
        <begin position="126"/>
        <end position="135"/>
    </location>
</feature>
<gene>
    <name evidence="6" type="ORF">LSAA_1472</name>
</gene>
<dbReference type="InterPro" id="IPR002777">
    <property type="entry name" value="PFD_beta-like"/>
</dbReference>
<dbReference type="Gene3D" id="1.10.287.370">
    <property type="match status" value="1"/>
</dbReference>
<evidence type="ECO:0000256" key="5">
    <source>
        <dbReference type="SAM" id="MobiDB-lite"/>
    </source>
</evidence>
<dbReference type="GO" id="GO:0016272">
    <property type="term" value="C:prefoldin complex"/>
    <property type="evidence" value="ECO:0007669"/>
    <property type="project" value="InterPro"/>
</dbReference>
<feature type="region of interest" description="Disordered" evidence="5">
    <location>
        <begin position="116"/>
        <end position="135"/>
    </location>
</feature>
<dbReference type="GO" id="GO:0051082">
    <property type="term" value="F:unfolded protein binding"/>
    <property type="evidence" value="ECO:0007669"/>
    <property type="project" value="InterPro"/>
</dbReference>
<evidence type="ECO:0000256" key="2">
    <source>
        <dbReference type="ARBA" id="ARBA00011695"/>
    </source>
</evidence>
<evidence type="ECO:0000313" key="7">
    <source>
        <dbReference type="Proteomes" id="UP000675881"/>
    </source>
</evidence>
<sequence>MKPNAKQEEILNGFNLLRNEQRTLANKVSELTTDLNEHKLVLETLNQVEKDRRCFRMVGGVLVERNVGNVVPALKSNSEKMDKLIETLTKQLTEKGQEIQGYIWPNITFGFKELPKRRNKEKQPLKNPPKPHLGS</sequence>
<dbReference type="Proteomes" id="UP000675881">
    <property type="component" value="Chromosome 1"/>
</dbReference>
<dbReference type="FunFam" id="1.10.287.370:FF:000002">
    <property type="entry name" value="Prefoldin subunit 2"/>
    <property type="match status" value="1"/>
</dbReference>
<dbReference type="GO" id="GO:0006457">
    <property type="term" value="P:protein folding"/>
    <property type="evidence" value="ECO:0007669"/>
    <property type="project" value="InterPro"/>
</dbReference>
<evidence type="ECO:0000256" key="3">
    <source>
        <dbReference type="ARBA" id="ARBA00023186"/>
    </source>
</evidence>
<accession>A0A7R8CH78</accession>
<evidence type="ECO:0000256" key="4">
    <source>
        <dbReference type="ARBA" id="ARBA00024667"/>
    </source>
</evidence>
<comment type="similarity">
    <text evidence="1">Belongs to the prefoldin subunit beta family.</text>
</comment>
<dbReference type="EMBL" id="HG994580">
    <property type="protein sequence ID" value="CAF2765104.1"/>
    <property type="molecule type" value="Genomic_DNA"/>
</dbReference>
<name>A0A7R8CH78_LEPSM</name>
<organism evidence="6 7">
    <name type="scientific">Lepeophtheirus salmonis</name>
    <name type="common">Salmon louse</name>
    <name type="synonym">Caligus salmonis</name>
    <dbReference type="NCBI Taxonomy" id="72036"/>
    <lineage>
        <taxon>Eukaryota</taxon>
        <taxon>Metazoa</taxon>
        <taxon>Ecdysozoa</taxon>
        <taxon>Arthropoda</taxon>
        <taxon>Crustacea</taxon>
        <taxon>Multicrustacea</taxon>
        <taxon>Hexanauplia</taxon>
        <taxon>Copepoda</taxon>
        <taxon>Siphonostomatoida</taxon>
        <taxon>Caligidae</taxon>
        <taxon>Lepeophtheirus</taxon>
    </lineage>
</organism>
<dbReference type="InterPro" id="IPR009053">
    <property type="entry name" value="Prefoldin"/>
</dbReference>
<keyword evidence="3" id="KW-0143">Chaperone</keyword>
<keyword evidence="7" id="KW-1185">Reference proteome</keyword>
<dbReference type="PANTHER" id="PTHR13303">
    <property type="entry name" value="PREFOLDIN SUBUNIT 2"/>
    <property type="match status" value="1"/>
</dbReference>
<dbReference type="InterPro" id="IPR027235">
    <property type="entry name" value="PFD2"/>
</dbReference>